<keyword evidence="2" id="KW-0519">Myristate</keyword>
<evidence type="ECO:0000256" key="4">
    <source>
        <dbReference type="ARBA" id="ARBA00022741"/>
    </source>
</evidence>
<evidence type="ECO:0000256" key="8">
    <source>
        <dbReference type="ARBA" id="ARBA00023139"/>
    </source>
</evidence>
<dbReference type="GO" id="GO:0001664">
    <property type="term" value="F:G protein-coupled receptor binding"/>
    <property type="evidence" value="ECO:0007669"/>
    <property type="project" value="InterPro"/>
</dbReference>
<sequence>MEVLTSILDQRAKRKHSDKIDRIIKQDSKKLWKGCKILLLGSEKSGKSTIVKQMKVMYRNGFSREELLGYRLTIYRNVIESAQAIVNAMQRLGLGPDPVLLANRADADMILDYRIDESPHFTFSQEISLAIHRLWQDSIIPQILAYSSEFDLMDNASYFLSEVLRIGKPDYTPTVADVLFAQRRSVGIVETQFTLGQLSIHMIDIGAVSCDRRKWIHYFEYVTCIMFCAALNEYDQVLEGGQNRMSESLVHYESVANSRWFRRMSVILCFTKFDLFKHKIPKVPLEDYFPEYTEGPHVYKAARFILSKFIEVSGGMKVHPHFIQASHVVDILPIYGSIKDAILRNALHDAGIF</sequence>
<dbReference type="FunFam" id="1.10.400.10:FF:000007">
    <property type="entry name" value="Guanine nucleotide-binding protein subunit alpha"/>
    <property type="match status" value="1"/>
</dbReference>
<evidence type="ECO:0000256" key="12">
    <source>
        <dbReference type="PIRSR" id="PIRSR601019-2"/>
    </source>
</evidence>
<evidence type="ECO:0000256" key="6">
    <source>
        <dbReference type="ARBA" id="ARBA00022842"/>
    </source>
</evidence>
<dbReference type="InterPro" id="IPR002975">
    <property type="entry name" value="Fungi_Gprotein_alpha"/>
</dbReference>
<evidence type="ECO:0000256" key="7">
    <source>
        <dbReference type="ARBA" id="ARBA00023134"/>
    </source>
</evidence>
<evidence type="ECO:0000256" key="2">
    <source>
        <dbReference type="ARBA" id="ARBA00022707"/>
    </source>
</evidence>
<feature type="binding site" evidence="12">
    <location>
        <position position="48"/>
    </location>
    <ligand>
        <name>Mg(2+)</name>
        <dbReference type="ChEBI" id="CHEBI:18420"/>
    </ligand>
</feature>
<evidence type="ECO:0000313" key="14">
    <source>
        <dbReference type="Proteomes" id="UP000294933"/>
    </source>
</evidence>
<dbReference type="GO" id="GO:0032502">
    <property type="term" value="P:developmental process"/>
    <property type="evidence" value="ECO:0007669"/>
    <property type="project" value="UniProtKB-ARBA"/>
</dbReference>
<keyword evidence="4 11" id="KW-0547">Nucleotide-binding</keyword>
<keyword evidence="3 12" id="KW-0479">Metal-binding</keyword>
<evidence type="ECO:0000256" key="9">
    <source>
        <dbReference type="ARBA" id="ARBA00023224"/>
    </source>
</evidence>
<dbReference type="PRINTS" id="PR00318">
    <property type="entry name" value="GPROTEINA"/>
</dbReference>
<dbReference type="EMBL" id="ML170194">
    <property type="protein sequence ID" value="TDL19729.1"/>
    <property type="molecule type" value="Genomic_DNA"/>
</dbReference>
<reference evidence="13 14" key="1">
    <citation type="submission" date="2018-06" db="EMBL/GenBank/DDBJ databases">
        <title>A transcriptomic atlas of mushroom development highlights an independent origin of complex multicellularity.</title>
        <authorList>
            <consortium name="DOE Joint Genome Institute"/>
            <person name="Krizsan K."/>
            <person name="Almasi E."/>
            <person name="Merenyi Z."/>
            <person name="Sahu N."/>
            <person name="Viragh M."/>
            <person name="Koszo T."/>
            <person name="Mondo S."/>
            <person name="Kiss B."/>
            <person name="Balint B."/>
            <person name="Kues U."/>
            <person name="Barry K."/>
            <person name="Hegedus J.C."/>
            <person name="Henrissat B."/>
            <person name="Johnson J."/>
            <person name="Lipzen A."/>
            <person name="Ohm R."/>
            <person name="Nagy I."/>
            <person name="Pangilinan J."/>
            <person name="Yan J."/>
            <person name="Xiong Y."/>
            <person name="Grigoriev I.V."/>
            <person name="Hibbett D.S."/>
            <person name="Nagy L.G."/>
        </authorList>
    </citation>
    <scope>NUCLEOTIDE SEQUENCE [LARGE SCALE GENOMIC DNA]</scope>
    <source>
        <strain evidence="13 14">SZMC22713</strain>
    </source>
</reference>
<dbReference type="GO" id="GO:0005834">
    <property type="term" value="C:heterotrimeric G-protein complex"/>
    <property type="evidence" value="ECO:0007669"/>
    <property type="project" value="InterPro"/>
</dbReference>
<dbReference type="Gene3D" id="1.10.400.10">
    <property type="entry name" value="GI Alpha 1, domain 2-like"/>
    <property type="match status" value="1"/>
</dbReference>
<dbReference type="SUPFAM" id="SSF47895">
    <property type="entry name" value="Transducin (alpha subunit), insertion domain"/>
    <property type="match status" value="1"/>
</dbReference>
<keyword evidence="6 12" id="KW-0460">Magnesium</keyword>
<comment type="cofactor">
    <cofactor evidence="1">
        <name>Mg(2+)</name>
        <dbReference type="ChEBI" id="CHEBI:18420"/>
    </cofactor>
</comment>
<gene>
    <name evidence="13" type="ORF">BD410DRAFT_726857</name>
</gene>
<dbReference type="GO" id="GO:0005525">
    <property type="term" value="F:GTP binding"/>
    <property type="evidence" value="ECO:0007669"/>
    <property type="project" value="UniProtKB-KW"/>
</dbReference>
<dbReference type="PROSITE" id="PS51882">
    <property type="entry name" value="G_ALPHA"/>
    <property type="match status" value="1"/>
</dbReference>
<proteinExistence type="predicted"/>
<dbReference type="GO" id="GO:0046872">
    <property type="term" value="F:metal ion binding"/>
    <property type="evidence" value="ECO:0007669"/>
    <property type="project" value="UniProtKB-KW"/>
</dbReference>
<dbReference type="VEuPathDB" id="FungiDB:BD410DRAFT_726857"/>
<dbReference type="InterPro" id="IPR027417">
    <property type="entry name" value="P-loop_NTPase"/>
</dbReference>
<evidence type="ECO:0000256" key="5">
    <source>
        <dbReference type="ARBA" id="ARBA00022801"/>
    </source>
</evidence>
<feature type="binding site" evidence="11">
    <location>
        <position position="325"/>
    </location>
    <ligand>
        <name>GTP</name>
        <dbReference type="ChEBI" id="CHEBI:37565"/>
    </ligand>
</feature>
<name>A0A4Y7PYP5_9AGAM</name>
<dbReference type="InterPro" id="IPR001019">
    <property type="entry name" value="Gprotein_alpha_su"/>
</dbReference>
<dbReference type="PANTHER" id="PTHR10218:SF369">
    <property type="entry name" value="GUANINE NUCLEOTIDE-BINDING PROTEIN ALPHA-2 SUBUNIT"/>
    <property type="match status" value="1"/>
</dbReference>
<protein>
    <submittedName>
        <fullName evidence="13">Guanine nucleotide binding protein, alpha subunit</fullName>
    </submittedName>
</protein>
<dbReference type="STRING" id="50990.A0A4Y7PYP5"/>
<dbReference type="GO" id="GO:0003924">
    <property type="term" value="F:GTPase activity"/>
    <property type="evidence" value="ECO:0007669"/>
    <property type="project" value="InterPro"/>
</dbReference>
<dbReference type="SUPFAM" id="SSF52540">
    <property type="entry name" value="P-loop containing nucleoside triphosphate hydrolases"/>
    <property type="match status" value="1"/>
</dbReference>
<dbReference type="PRINTS" id="PR01241">
    <property type="entry name" value="GPROTEINAFNG"/>
</dbReference>
<keyword evidence="7 11" id="KW-0342">GTP-binding</keyword>
<dbReference type="OrthoDB" id="5817230at2759"/>
<dbReference type="CDD" id="cd00066">
    <property type="entry name" value="G-alpha"/>
    <property type="match status" value="1"/>
</dbReference>
<keyword evidence="5" id="KW-0378">Hydrolase</keyword>
<dbReference type="SMART" id="SM00275">
    <property type="entry name" value="G_alpha"/>
    <property type="match status" value="1"/>
</dbReference>
<organism evidence="13 14">
    <name type="scientific">Rickenella mellea</name>
    <dbReference type="NCBI Taxonomy" id="50990"/>
    <lineage>
        <taxon>Eukaryota</taxon>
        <taxon>Fungi</taxon>
        <taxon>Dikarya</taxon>
        <taxon>Basidiomycota</taxon>
        <taxon>Agaricomycotina</taxon>
        <taxon>Agaricomycetes</taxon>
        <taxon>Hymenochaetales</taxon>
        <taxon>Rickenellaceae</taxon>
        <taxon>Rickenella</taxon>
    </lineage>
</organism>
<feature type="binding site" evidence="12">
    <location>
        <position position="185"/>
    </location>
    <ligand>
        <name>Mg(2+)</name>
        <dbReference type="ChEBI" id="CHEBI:18420"/>
    </ligand>
</feature>
<evidence type="ECO:0000256" key="11">
    <source>
        <dbReference type="PIRSR" id="PIRSR601019-1"/>
    </source>
</evidence>
<keyword evidence="14" id="KW-1185">Reference proteome</keyword>
<dbReference type="GO" id="GO:0007189">
    <property type="term" value="P:adenylate cyclase-activating G protein-coupled receptor signaling pathway"/>
    <property type="evidence" value="ECO:0007669"/>
    <property type="project" value="TreeGrafter"/>
</dbReference>
<dbReference type="GO" id="GO:0005737">
    <property type="term" value="C:cytoplasm"/>
    <property type="evidence" value="ECO:0007669"/>
    <property type="project" value="TreeGrafter"/>
</dbReference>
<dbReference type="GO" id="GO:0031683">
    <property type="term" value="F:G-protein beta/gamma-subunit complex binding"/>
    <property type="evidence" value="ECO:0007669"/>
    <property type="project" value="InterPro"/>
</dbReference>
<dbReference type="InterPro" id="IPR011025">
    <property type="entry name" value="GproteinA_insert"/>
</dbReference>
<dbReference type="Proteomes" id="UP000294933">
    <property type="component" value="Unassembled WGS sequence"/>
</dbReference>
<dbReference type="AlphaFoldDB" id="A0A4Y7PYP5"/>
<accession>A0A4Y7PYP5</accession>
<evidence type="ECO:0000313" key="13">
    <source>
        <dbReference type="EMBL" id="TDL19729.1"/>
    </source>
</evidence>
<evidence type="ECO:0000256" key="3">
    <source>
        <dbReference type="ARBA" id="ARBA00022723"/>
    </source>
</evidence>
<keyword evidence="8" id="KW-0564">Palmitate</keyword>
<dbReference type="PANTHER" id="PTHR10218">
    <property type="entry name" value="GTP-BINDING PROTEIN ALPHA SUBUNIT"/>
    <property type="match status" value="1"/>
</dbReference>
<dbReference type="FunFam" id="3.40.50.300:FF:000720">
    <property type="entry name" value="Guanine nucleotide-binding protein G(k) subunit alpha"/>
    <property type="match status" value="1"/>
</dbReference>
<keyword evidence="10" id="KW-0449">Lipoprotein</keyword>
<evidence type="ECO:0000256" key="10">
    <source>
        <dbReference type="ARBA" id="ARBA00023288"/>
    </source>
</evidence>
<keyword evidence="9" id="KW-0807">Transducer</keyword>
<dbReference type="Gene3D" id="3.40.50.300">
    <property type="entry name" value="P-loop containing nucleotide triphosphate hydrolases"/>
    <property type="match status" value="1"/>
</dbReference>
<evidence type="ECO:0000256" key="1">
    <source>
        <dbReference type="ARBA" id="ARBA00001946"/>
    </source>
</evidence>
<dbReference type="Pfam" id="PF00503">
    <property type="entry name" value="G-alpha"/>
    <property type="match status" value="1"/>
</dbReference>